<reference evidence="2 3" key="1">
    <citation type="journal article" date="2019" name="Int. J. Syst. Evol. Microbiol.">
        <title>The Global Catalogue of Microorganisms (GCM) 10K type strain sequencing project: providing services to taxonomists for standard genome sequencing and annotation.</title>
        <authorList>
            <consortium name="The Broad Institute Genomics Platform"/>
            <consortium name="The Broad Institute Genome Sequencing Center for Infectious Disease"/>
            <person name="Wu L."/>
            <person name="Ma J."/>
        </authorList>
    </citation>
    <scope>NUCLEOTIDE SEQUENCE [LARGE SCALE GENOMIC DNA]</scope>
    <source>
        <strain evidence="2 3">JCM 11756</strain>
    </source>
</reference>
<sequence>MAVEEGSSWQRSAPQGLQEAGFGLPEKAGSMCGYGGCRYWRPSRSTPTKPYSRRRDCGALVNTMALTCPPATVTFTSHDARYCPVTTFGPGRPEAFFWMRTRRSMA</sequence>
<gene>
    <name evidence="2" type="ORF">GCM10009601_41500</name>
</gene>
<evidence type="ECO:0000256" key="1">
    <source>
        <dbReference type="SAM" id="MobiDB-lite"/>
    </source>
</evidence>
<evidence type="ECO:0000313" key="2">
    <source>
        <dbReference type="EMBL" id="GAA1428394.1"/>
    </source>
</evidence>
<evidence type="ECO:0000313" key="3">
    <source>
        <dbReference type="Proteomes" id="UP001500973"/>
    </source>
</evidence>
<organism evidence="2 3">
    <name type="scientific">Streptomyces thermospinosisporus</name>
    <dbReference type="NCBI Taxonomy" id="161482"/>
    <lineage>
        <taxon>Bacteria</taxon>
        <taxon>Bacillati</taxon>
        <taxon>Actinomycetota</taxon>
        <taxon>Actinomycetes</taxon>
        <taxon>Kitasatosporales</taxon>
        <taxon>Streptomycetaceae</taxon>
        <taxon>Streptomyces</taxon>
    </lineage>
</organism>
<protein>
    <submittedName>
        <fullName evidence="2">Uncharacterized protein</fullName>
    </submittedName>
</protein>
<proteinExistence type="predicted"/>
<dbReference type="Proteomes" id="UP001500973">
    <property type="component" value="Unassembled WGS sequence"/>
</dbReference>
<keyword evidence="3" id="KW-1185">Reference proteome</keyword>
<name>A0ABN1Z237_9ACTN</name>
<feature type="region of interest" description="Disordered" evidence="1">
    <location>
        <begin position="1"/>
        <end position="23"/>
    </location>
</feature>
<comment type="caution">
    <text evidence="2">The sequence shown here is derived from an EMBL/GenBank/DDBJ whole genome shotgun (WGS) entry which is preliminary data.</text>
</comment>
<accession>A0ABN1Z237</accession>
<dbReference type="EMBL" id="BAAAIZ010000063">
    <property type="protein sequence ID" value="GAA1428394.1"/>
    <property type="molecule type" value="Genomic_DNA"/>
</dbReference>